<feature type="transmembrane region" description="Helical" evidence="1">
    <location>
        <begin position="26"/>
        <end position="48"/>
    </location>
</feature>
<dbReference type="EMBL" id="CAJOBG010001207">
    <property type="protein sequence ID" value="CAF3906082.1"/>
    <property type="molecule type" value="Genomic_DNA"/>
</dbReference>
<reference evidence="3" key="1">
    <citation type="submission" date="2021-02" db="EMBL/GenBank/DDBJ databases">
        <authorList>
            <person name="Nowell W R."/>
        </authorList>
    </citation>
    <scope>NUCLEOTIDE SEQUENCE</scope>
</reference>
<keyword evidence="5" id="KW-1185">Reference proteome</keyword>
<name>A0A819V0I6_9BILA</name>
<dbReference type="EMBL" id="CAJOBF010003563">
    <property type="protein sequence ID" value="CAF4097640.1"/>
    <property type="molecule type" value="Genomic_DNA"/>
</dbReference>
<keyword evidence="1" id="KW-1133">Transmembrane helix</keyword>
<sequence length="304" mass="34421">MAQIATTAVRQNVTELIVVKNGNRCIWKIVGCVSAGLSLIFIAIIIMASRGFRFSKSSNTSTSYTTVRNISNREPSLKIQWILIFLFYTLDLTVTTTGLIDEDNNSSKDEISTTSNGDPFNLEFISSTTTSQKNPVIFTPSRVSDFFGYESSSGIPLNHSLYYNFDQMSAVDGYLLNITLRLFASWEGDDPLYIFAVSAYFLQHEIIHRYPVMPETNNTEWQTIEISFRSFPVFKNTLLAIGMQTSSPTNRIYAVRSTMSIHGKDITDSKTQFIPRRTESFYGIAFTYTAIEDETVSMVHRTRH</sequence>
<keyword evidence="1" id="KW-0472">Membrane</keyword>
<organism evidence="3 4">
    <name type="scientific">Rotaria magnacalcarata</name>
    <dbReference type="NCBI Taxonomy" id="392030"/>
    <lineage>
        <taxon>Eukaryota</taxon>
        <taxon>Metazoa</taxon>
        <taxon>Spiralia</taxon>
        <taxon>Gnathifera</taxon>
        <taxon>Rotifera</taxon>
        <taxon>Eurotatoria</taxon>
        <taxon>Bdelloidea</taxon>
        <taxon>Philodinida</taxon>
        <taxon>Philodinidae</taxon>
        <taxon>Rotaria</taxon>
    </lineage>
</organism>
<evidence type="ECO:0000313" key="4">
    <source>
        <dbReference type="Proteomes" id="UP000663842"/>
    </source>
</evidence>
<comment type="caution">
    <text evidence="3">The sequence shown here is derived from an EMBL/GenBank/DDBJ whole genome shotgun (WGS) entry which is preliminary data.</text>
</comment>
<evidence type="ECO:0000313" key="2">
    <source>
        <dbReference type="EMBL" id="CAF3906082.1"/>
    </source>
</evidence>
<accession>A0A819V0I6</accession>
<evidence type="ECO:0000313" key="3">
    <source>
        <dbReference type="EMBL" id="CAF4097640.1"/>
    </source>
</evidence>
<proteinExistence type="predicted"/>
<dbReference type="Proteomes" id="UP000663866">
    <property type="component" value="Unassembled WGS sequence"/>
</dbReference>
<evidence type="ECO:0000256" key="1">
    <source>
        <dbReference type="SAM" id="Phobius"/>
    </source>
</evidence>
<keyword evidence="1" id="KW-0812">Transmembrane</keyword>
<dbReference type="AlphaFoldDB" id="A0A819V0I6"/>
<gene>
    <name evidence="2" type="ORF">OVN521_LOCUS9772</name>
    <name evidence="3" type="ORF">UXM345_LOCUS22049</name>
</gene>
<evidence type="ECO:0000313" key="5">
    <source>
        <dbReference type="Proteomes" id="UP000663866"/>
    </source>
</evidence>
<protein>
    <submittedName>
        <fullName evidence="3">Uncharacterized protein</fullName>
    </submittedName>
</protein>
<dbReference type="Proteomes" id="UP000663842">
    <property type="component" value="Unassembled WGS sequence"/>
</dbReference>